<accession>A0ABW0L718</accession>
<dbReference type="InterPro" id="IPR040079">
    <property type="entry name" value="Glutathione_S-Trfase"/>
</dbReference>
<dbReference type="Pfam" id="PF13410">
    <property type="entry name" value="GST_C_2"/>
    <property type="match status" value="1"/>
</dbReference>
<dbReference type="PANTHER" id="PTHR44051:SF21">
    <property type="entry name" value="GLUTATHIONE S-TRANSFERASE FAMILY PROTEIN"/>
    <property type="match status" value="1"/>
</dbReference>
<evidence type="ECO:0000313" key="4">
    <source>
        <dbReference type="Proteomes" id="UP001596050"/>
    </source>
</evidence>
<feature type="domain" description="GST C-terminal" evidence="2">
    <location>
        <begin position="86"/>
        <end position="211"/>
    </location>
</feature>
<dbReference type="SFLD" id="SFLDG00358">
    <property type="entry name" value="Main_(cytGST)"/>
    <property type="match status" value="1"/>
</dbReference>
<dbReference type="InterPro" id="IPR036282">
    <property type="entry name" value="Glutathione-S-Trfase_C_sf"/>
</dbReference>
<dbReference type="SUPFAM" id="SSF47616">
    <property type="entry name" value="GST C-terminal domain-like"/>
    <property type="match status" value="1"/>
</dbReference>
<dbReference type="CDD" id="cd03057">
    <property type="entry name" value="GST_N_Beta"/>
    <property type="match status" value="1"/>
</dbReference>
<evidence type="ECO:0000259" key="1">
    <source>
        <dbReference type="PROSITE" id="PS50404"/>
    </source>
</evidence>
<dbReference type="InterPro" id="IPR004045">
    <property type="entry name" value="Glutathione_S-Trfase_N"/>
</dbReference>
<sequence length="214" mass="23889">MYVLYYSPGSASMVVHAVLLETGTLHQLQLVDFGRNEQHGAGYLKLNPTGMVPTLVVDNVAVQESAALVMLLAERHPEARLAPPAGTSGRAEWLKWTVHLSSHLGGLYRQWFYPSDLGMEDYSVAMRDAVRMKIEGTLERIDGHLAQHGPYLLGNAFSSADLQLTMYMRWARNMPRPATTWPYLNALALRVTARPSWIQMCEIEGLHDWAAAQA</sequence>
<dbReference type="Gene3D" id="3.40.30.10">
    <property type="entry name" value="Glutaredoxin"/>
    <property type="match status" value="1"/>
</dbReference>
<dbReference type="SUPFAM" id="SSF52833">
    <property type="entry name" value="Thioredoxin-like"/>
    <property type="match status" value="1"/>
</dbReference>
<dbReference type="InterPro" id="IPR010987">
    <property type="entry name" value="Glutathione-S-Trfase_C-like"/>
</dbReference>
<reference evidence="4" key="1">
    <citation type="journal article" date="2019" name="Int. J. Syst. Evol. Microbiol.">
        <title>The Global Catalogue of Microorganisms (GCM) 10K type strain sequencing project: providing services to taxonomists for standard genome sequencing and annotation.</title>
        <authorList>
            <consortium name="The Broad Institute Genomics Platform"/>
            <consortium name="The Broad Institute Genome Sequencing Center for Infectious Disease"/>
            <person name="Wu L."/>
            <person name="Ma J."/>
        </authorList>
    </citation>
    <scope>NUCLEOTIDE SEQUENCE [LARGE SCALE GENOMIC DNA]</scope>
    <source>
        <strain evidence="4">KACC 12649</strain>
    </source>
</reference>
<evidence type="ECO:0000313" key="3">
    <source>
        <dbReference type="EMBL" id="MFC5461156.1"/>
    </source>
</evidence>
<dbReference type="RefSeq" id="WP_379784595.1">
    <property type="nucleotide sequence ID" value="NZ_JBHSMU010000015.1"/>
</dbReference>
<dbReference type="InterPro" id="IPR036249">
    <property type="entry name" value="Thioredoxin-like_sf"/>
</dbReference>
<evidence type="ECO:0000259" key="2">
    <source>
        <dbReference type="PROSITE" id="PS50405"/>
    </source>
</evidence>
<dbReference type="SFLD" id="SFLDG01150">
    <property type="entry name" value="Main.1:_Beta-like"/>
    <property type="match status" value="1"/>
</dbReference>
<dbReference type="Proteomes" id="UP001596050">
    <property type="component" value="Unassembled WGS sequence"/>
</dbReference>
<proteinExistence type="predicted"/>
<dbReference type="Pfam" id="PF13417">
    <property type="entry name" value="GST_N_3"/>
    <property type="match status" value="1"/>
</dbReference>
<keyword evidence="4" id="KW-1185">Reference proteome</keyword>
<dbReference type="PANTHER" id="PTHR44051">
    <property type="entry name" value="GLUTATHIONE S-TRANSFERASE-RELATED"/>
    <property type="match status" value="1"/>
</dbReference>
<dbReference type="CDD" id="cd03188">
    <property type="entry name" value="GST_C_Beta"/>
    <property type="match status" value="1"/>
</dbReference>
<organism evidence="3 4">
    <name type="scientific">Massilia niabensis</name>
    <dbReference type="NCBI Taxonomy" id="544910"/>
    <lineage>
        <taxon>Bacteria</taxon>
        <taxon>Pseudomonadati</taxon>
        <taxon>Pseudomonadota</taxon>
        <taxon>Betaproteobacteria</taxon>
        <taxon>Burkholderiales</taxon>
        <taxon>Oxalobacteraceae</taxon>
        <taxon>Telluria group</taxon>
        <taxon>Massilia</taxon>
    </lineage>
</organism>
<gene>
    <name evidence="3" type="ORF">ACFPN5_15195</name>
</gene>
<name>A0ABW0L718_9BURK</name>
<dbReference type="Gene3D" id="1.20.1050.10">
    <property type="match status" value="1"/>
</dbReference>
<dbReference type="PROSITE" id="PS50405">
    <property type="entry name" value="GST_CTER"/>
    <property type="match status" value="1"/>
</dbReference>
<dbReference type="PROSITE" id="PS50404">
    <property type="entry name" value="GST_NTER"/>
    <property type="match status" value="1"/>
</dbReference>
<feature type="domain" description="GST N-terminal" evidence="1">
    <location>
        <begin position="1"/>
        <end position="80"/>
    </location>
</feature>
<protein>
    <submittedName>
        <fullName evidence="3">Glutathione S-transferase family protein</fullName>
    </submittedName>
</protein>
<comment type="caution">
    <text evidence="3">The sequence shown here is derived from an EMBL/GenBank/DDBJ whole genome shotgun (WGS) entry which is preliminary data.</text>
</comment>
<dbReference type="EMBL" id="JBHSMU010000015">
    <property type="protein sequence ID" value="MFC5461156.1"/>
    <property type="molecule type" value="Genomic_DNA"/>
</dbReference>
<dbReference type="SFLD" id="SFLDS00019">
    <property type="entry name" value="Glutathione_Transferase_(cytos"/>
    <property type="match status" value="1"/>
</dbReference>